<dbReference type="Gene3D" id="3.40.50.360">
    <property type="match status" value="1"/>
</dbReference>
<dbReference type="SUPFAM" id="SSF52218">
    <property type="entry name" value="Flavoproteins"/>
    <property type="match status" value="1"/>
</dbReference>
<organism evidence="2 3">
    <name type="scientific">Natronosporangium hydrolyticum</name>
    <dbReference type="NCBI Taxonomy" id="2811111"/>
    <lineage>
        <taxon>Bacteria</taxon>
        <taxon>Bacillati</taxon>
        <taxon>Actinomycetota</taxon>
        <taxon>Actinomycetes</taxon>
        <taxon>Micromonosporales</taxon>
        <taxon>Micromonosporaceae</taxon>
        <taxon>Natronosporangium</taxon>
    </lineage>
</organism>
<dbReference type="EMBL" id="CP070499">
    <property type="protein sequence ID" value="QSB17190.1"/>
    <property type="molecule type" value="Genomic_DNA"/>
</dbReference>
<evidence type="ECO:0000259" key="1">
    <source>
        <dbReference type="PROSITE" id="PS50902"/>
    </source>
</evidence>
<dbReference type="InterPro" id="IPR008254">
    <property type="entry name" value="Flavodoxin/NO_synth"/>
</dbReference>
<evidence type="ECO:0000313" key="2">
    <source>
        <dbReference type="EMBL" id="QSB17190.1"/>
    </source>
</evidence>
<feature type="domain" description="Flavodoxin-like" evidence="1">
    <location>
        <begin position="1"/>
        <end position="163"/>
    </location>
</feature>
<dbReference type="AlphaFoldDB" id="A0A895YSU8"/>
<gene>
    <name evidence="2" type="ORF">JQS43_08595</name>
</gene>
<proteinExistence type="predicted"/>
<dbReference type="KEGG" id="nhy:JQS43_08595"/>
<name>A0A895YSU8_9ACTN</name>
<dbReference type="PANTHER" id="PTHR30546">
    <property type="entry name" value="FLAVODOXIN-RELATED PROTEIN WRBA-RELATED"/>
    <property type="match status" value="1"/>
</dbReference>
<reference evidence="2" key="1">
    <citation type="submission" date="2021-02" db="EMBL/GenBank/DDBJ databases">
        <title>Natrosporangium hydrolyticum gen. nov., sp. nov, a haloalkaliphilic actinobacterium from a soda solonchak soil.</title>
        <authorList>
            <person name="Sorokin D.Y."/>
            <person name="Khijniak T.V."/>
            <person name="Zakharycheva A.P."/>
            <person name="Boueva O.V."/>
            <person name="Ariskina E.V."/>
            <person name="Hahnke R.L."/>
            <person name="Bunk B."/>
            <person name="Sproer C."/>
            <person name="Schumann P."/>
            <person name="Evtushenko L.I."/>
            <person name="Kublanov I.V."/>
        </authorList>
    </citation>
    <scope>NUCLEOTIDE SEQUENCE</scope>
    <source>
        <strain evidence="2">DSM 106523</strain>
    </source>
</reference>
<dbReference type="PROSITE" id="PS50902">
    <property type="entry name" value="FLAVODOXIN_LIKE"/>
    <property type="match status" value="1"/>
</dbReference>
<dbReference type="InterPro" id="IPR029039">
    <property type="entry name" value="Flavoprotein-like_sf"/>
</dbReference>
<dbReference type="GO" id="GO:0016020">
    <property type="term" value="C:membrane"/>
    <property type="evidence" value="ECO:0007669"/>
    <property type="project" value="TreeGrafter"/>
</dbReference>
<keyword evidence="3" id="KW-1185">Reference proteome</keyword>
<evidence type="ECO:0000313" key="3">
    <source>
        <dbReference type="Proteomes" id="UP000662857"/>
    </source>
</evidence>
<dbReference type="PANTHER" id="PTHR30546:SF23">
    <property type="entry name" value="FLAVOPROTEIN-LIKE PROTEIN YCP4-RELATED"/>
    <property type="match status" value="1"/>
</dbReference>
<dbReference type="InterPro" id="IPR005025">
    <property type="entry name" value="FMN_Rdtase-like_dom"/>
</dbReference>
<sequence length="186" mass="18940">MLARHIAEGAAAHGAEVRLRTVASPDQGGGGGGLAPEPASMADLEWADAIAFGSPTRFGNLAAELKEFLDRTGPLALRGKLADKAVSGFTSAASPHGGQEATLLALYHTMCHWGAVIVPTGYTDPSLREIGGNPYGLSVTARHDGSLSPAEVVAARFFGVRLAGIGARLAEPVPEPAREPVPAGGA</sequence>
<dbReference type="GO" id="GO:0010181">
    <property type="term" value="F:FMN binding"/>
    <property type="evidence" value="ECO:0007669"/>
    <property type="project" value="InterPro"/>
</dbReference>
<accession>A0A895YSU8</accession>
<dbReference type="Proteomes" id="UP000662857">
    <property type="component" value="Chromosome"/>
</dbReference>
<dbReference type="Pfam" id="PF03358">
    <property type="entry name" value="FMN_red"/>
    <property type="match status" value="1"/>
</dbReference>
<dbReference type="GO" id="GO:0003955">
    <property type="term" value="F:NAD(P)H dehydrogenase (quinone) activity"/>
    <property type="evidence" value="ECO:0007669"/>
    <property type="project" value="TreeGrafter"/>
</dbReference>
<protein>
    <submittedName>
        <fullName evidence="2">NAD(P)H-dependent oxidoreductase</fullName>
    </submittedName>
</protein>